<evidence type="ECO:0000256" key="3">
    <source>
        <dbReference type="ARBA" id="ARBA00022771"/>
    </source>
</evidence>
<proteinExistence type="predicted"/>
<comment type="caution">
    <text evidence="7">The sequence shown here is derived from an EMBL/GenBank/DDBJ whole genome shotgun (WGS) entry which is preliminary data.</text>
</comment>
<dbReference type="InterPro" id="IPR052035">
    <property type="entry name" value="ZnF_BED_domain_contain"/>
</dbReference>
<dbReference type="InterPro" id="IPR012337">
    <property type="entry name" value="RNaseH-like_sf"/>
</dbReference>
<dbReference type="AlphaFoldDB" id="A0AAV7XCP0"/>
<evidence type="ECO:0000256" key="1">
    <source>
        <dbReference type="ARBA" id="ARBA00004123"/>
    </source>
</evidence>
<dbReference type="GO" id="GO:0008270">
    <property type="term" value="F:zinc ion binding"/>
    <property type="evidence" value="ECO:0007669"/>
    <property type="project" value="UniProtKB-KW"/>
</dbReference>
<gene>
    <name evidence="7" type="ORF">ONE63_001650</name>
</gene>
<dbReference type="InterPro" id="IPR008906">
    <property type="entry name" value="HATC_C_dom"/>
</dbReference>
<dbReference type="Proteomes" id="UP001075354">
    <property type="component" value="Chromosome 11"/>
</dbReference>
<keyword evidence="5" id="KW-0539">Nucleus</keyword>
<dbReference type="EMBL" id="JAPTSV010000011">
    <property type="protein sequence ID" value="KAJ1522460.1"/>
    <property type="molecule type" value="Genomic_DNA"/>
</dbReference>
<evidence type="ECO:0000256" key="2">
    <source>
        <dbReference type="ARBA" id="ARBA00022723"/>
    </source>
</evidence>
<protein>
    <recommendedName>
        <fullName evidence="6">HAT C-terminal dimerisation domain-containing protein</fullName>
    </recommendedName>
</protein>
<name>A0AAV7XCP0_9NEOP</name>
<evidence type="ECO:0000256" key="4">
    <source>
        <dbReference type="ARBA" id="ARBA00022833"/>
    </source>
</evidence>
<organism evidence="7 8">
    <name type="scientific">Megalurothrips usitatus</name>
    <name type="common">bean blossom thrips</name>
    <dbReference type="NCBI Taxonomy" id="439358"/>
    <lineage>
        <taxon>Eukaryota</taxon>
        <taxon>Metazoa</taxon>
        <taxon>Ecdysozoa</taxon>
        <taxon>Arthropoda</taxon>
        <taxon>Hexapoda</taxon>
        <taxon>Insecta</taxon>
        <taxon>Pterygota</taxon>
        <taxon>Neoptera</taxon>
        <taxon>Paraneoptera</taxon>
        <taxon>Thysanoptera</taxon>
        <taxon>Terebrantia</taxon>
        <taxon>Thripoidea</taxon>
        <taxon>Thripidae</taxon>
        <taxon>Megalurothrips</taxon>
    </lineage>
</organism>
<dbReference type="SUPFAM" id="SSF53098">
    <property type="entry name" value="Ribonuclease H-like"/>
    <property type="match status" value="1"/>
</dbReference>
<reference evidence="7" key="1">
    <citation type="submission" date="2022-12" db="EMBL/GenBank/DDBJ databases">
        <title>Chromosome-level genome assembly of the bean flower thrips Megalurothrips usitatus.</title>
        <authorList>
            <person name="Ma L."/>
            <person name="Liu Q."/>
            <person name="Li H."/>
            <person name="Cai W."/>
        </authorList>
    </citation>
    <scope>NUCLEOTIDE SEQUENCE</scope>
    <source>
        <strain evidence="7">Cailab_2022a</strain>
    </source>
</reference>
<dbReference type="Pfam" id="PF05699">
    <property type="entry name" value="Dimer_Tnp_hAT"/>
    <property type="match status" value="1"/>
</dbReference>
<dbReference type="PANTHER" id="PTHR46481">
    <property type="entry name" value="ZINC FINGER BED DOMAIN-CONTAINING PROTEIN 4"/>
    <property type="match status" value="1"/>
</dbReference>
<keyword evidence="3" id="KW-0863">Zinc-finger</keyword>
<dbReference type="GO" id="GO:0046983">
    <property type="term" value="F:protein dimerization activity"/>
    <property type="evidence" value="ECO:0007669"/>
    <property type="project" value="InterPro"/>
</dbReference>
<dbReference type="PANTHER" id="PTHR46481:SF10">
    <property type="entry name" value="ZINC FINGER BED DOMAIN-CONTAINING PROTEIN 39"/>
    <property type="match status" value="1"/>
</dbReference>
<keyword evidence="8" id="KW-1185">Reference proteome</keyword>
<evidence type="ECO:0000313" key="8">
    <source>
        <dbReference type="Proteomes" id="UP001075354"/>
    </source>
</evidence>
<sequence>MTSLIVGMIKLMERHTGLYLNGKMLDFCTDWNIDPLRVTASVTDNAENIKLAVKLAFGSNKILPCIDHTLNLIPRAALGLGDSPGVPGVRELVGKVKAVVTLSHCSQNFSNELKKIRMEQFGKTEGTTLRLLQDVGTRWWSTFVTLERWFELRAVTVLAASKFPEVDMPTAAEHQTLETTMGILRHFHDATKVMGAEKFTTLSKCIPIHHLLPKEDQSTPVIPGSVAAQFRDFVAAELQRRFGNIESHRVLAAATLLDPRFMKNYFHSPLAAAEAVTFVEEQAKQELLLRLTDGQAPEPAAGNDNNVPAPAGNASTGLWAAHAALVASTMEHNDGADILLRAHTEVRGYLGRDIMGIDKDPLRVWEDMKTLYPGLYAVARRYLTIVATSVSMERGFSIAGDIVDDKGNRLSSIRLAHRLFLKTVENRKKRRQNIHLTITQVII</sequence>
<accession>A0AAV7XCP0</accession>
<evidence type="ECO:0000259" key="6">
    <source>
        <dbReference type="Pfam" id="PF05699"/>
    </source>
</evidence>
<evidence type="ECO:0000256" key="5">
    <source>
        <dbReference type="ARBA" id="ARBA00023242"/>
    </source>
</evidence>
<dbReference type="GO" id="GO:0005634">
    <property type="term" value="C:nucleus"/>
    <property type="evidence" value="ECO:0007669"/>
    <property type="project" value="UniProtKB-SubCell"/>
</dbReference>
<keyword evidence="4" id="KW-0862">Zinc</keyword>
<keyword evidence="2" id="KW-0479">Metal-binding</keyword>
<evidence type="ECO:0000313" key="7">
    <source>
        <dbReference type="EMBL" id="KAJ1522460.1"/>
    </source>
</evidence>
<feature type="domain" description="HAT C-terminal dimerisation" evidence="6">
    <location>
        <begin position="346"/>
        <end position="412"/>
    </location>
</feature>
<comment type="subcellular location">
    <subcellularLocation>
        <location evidence="1">Nucleus</location>
    </subcellularLocation>
</comment>